<dbReference type="InterPro" id="IPR002509">
    <property type="entry name" value="NODB_dom"/>
</dbReference>
<keyword evidence="6" id="KW-1185">Reference proteome</keyword>
<organism evidence="5 6">
    <name type="scientific">Actinomadura keratinilytica</name>
    <dbReference type="NCBI Taxonomy" id="547461"/>
    <lineage>
        <taxon>Bacteria</taxon>
        <taxon>Bacillati</taxon>
        <taxon>Actinomycetota</taxon>
        <taxon>Actinomycetes</taxon>
        <taxon>Streptosporangiales</taxon>
        <taxon>Thermomonosporaceae</taxon>
        <taxon>Actinomadura</taxon>
    </lineage>
</organism>
<evidence type="ECO:0000313" key="5">
    <source>
        <dbReference type="EMBL" id="GAA4137255.1"/>
    </source>
</evidence>
<dbReference type="InterPro" id="IPR011330">
    <property type="entry name" value="Glyco_hydro/deAcase_b/a-brl"/>
</dbReference>
<reference evidence="6" key="1">
    <citation type="journal article" date="2019" name="Int. J. Syst. Evol. Microbiol.">
        <title>The Global Catalogue of Microorganisms (GCM) 10K type strain sequencing project: providing services to taxonomists for standard genome sequencing and annotation.</title>
        <authorList>
            <consortium name="The Broad Institute Genomics Platform"/>
            <consortium name="The Broad Institute Genome Sequencing Center for Infectious Disease"/>
            <person name="Wu L."/>
            <person name="Ma J."/>
        </authorList>
    </citation>
    <scope>NUCLEOTIDE SEQUENCE [LARGE SCALE GENOMIC DNA]</scope>
    <source>
        <strain evidence="6">JCM 17316</strain>
    </source>
</reference>
<gene>
    <name evidence="5" type="ORF">GCM10022416_21620</name>
</gene>
<feature type="domain" description="NodB homology" evidence="4">
    <location>
        <begin position="145"/>
        <end position="370"/>
    </location>
</feature>
<evidence type="ECO:0000256" key="3">
    <source>
        <dbReference type="SAM" id="MobiDB-lite"/>
    </source>
</evidence>
<evidence type="ECO:0000256" key="1">
    <source>
        <dbReference type="ARBA" id="ARBA00004613"/>
    </source>
</evidence>
<comment type="subcellular location">
    <subcellularLocation>
        <location evidence="1">Secreted</location>
    </subcellularLocation>
</comment>
<name>A0ABP7YJP1_9ACTN</name>
<evidence type="ECO:0000259" key="4">
    <source>
        <dbReference type="PROSITE" id="PS51677"/>
    </source>
</evidence>
<dbReference type="PANTHER" id="PTHR34216:SF3">
    <property type="entry name" value="POLY-BETA-1,6-N-ACETYL-D-GLUCOSAMINE N-DEACETYLASE"/>
    <property type="match status" value="1"/>
</dbReference>
<dbReference type="Gene3D" id="3.20.20.370">
    <property type="entry name" value="Glycoside hydrolase/deacetylase"/>
    <property type="match status" value="1"/>
</dbReference>
<sequence>MPLLHKIAGLVIVCAVILGLVLPRDERGAGPEPAAARAAARSAPQAAGDAPARPARQERTTPARPSPSVTAIAQARPEAARIRANELGQIPVLMYHRIVKKPEMSLDRSVQEFRDELIRLAKSGYVPITAGEFAAGRIDVPAGRHPVVLTFDDSTPGHFALDAGGNPAPDTAVSVLLEVARQYPGFRPTATFYLNKDPFQLGDRTAQGLQWLVRHGFELGNHTLSHKNLAEMSRSAVEKEIGDIEGRIASLAGVHTTTLAYPFGSEPKQAAWAQAKAGSYRFNGIFLAGWRPSESPFSRDFDWRRIPRVRSEGKIAEDDCTRYCSIAWLDWLDKNPAERYISDGDPNTISFPRTAEGKLASRFRAYARAY</sequence>
<evidence type="ECO:0000313" key="6">
    <source>
        <dbReference type="Proteomes" id="UP001500266"/>
    </source>
</evidence>
<dbReference type="SUPFAM" id="SSF88713">
    <property type="entry name" value="Glycoside hydrolase/deacetylase"/>
    <property type="match status" value="1"/>
</dbReference>
<proteinExistence type="predicted"/>
<dbReference type="Proteomes" id="UP001500266">
    <property type="component" value="Unassembled WGS sequence"/>
</dbReference>
<accession>A0ABP7YJP1</accession>
<comment type="caution">
    <text evidence="5">The sequence shown here is derived from an EMBL/GenBank/DDBJ whole genome shotgun (WGS) entry which is preliminary data.</text>
</comment>
<feature type="region of interest" description="Disordered" evidence="3">
    <location>
        <begin position="28"/>
        <end position="71"/>
    </location>
</feature>
<dbReference type="RefSeq" id="WP_345020030.1">
    <property type="nucleotide sequence ID" value="NZ_BAABDO010000023.1"/>
</dbReference>
<dbReference type="EMBL" id="BAABDO010000023">
    <property type="protein sequence ID" value="GAA4137255.1"/>
    <property type="molecule type" value="Genomic_DNA"/>
</dbReference>
<dbReference type="PROSITE" id="PS51677">
    <property type="entry name" value="NODB"/>
    <property type="match status" value="1"/>
</dbReference>
<keyword evidence="2" id="KW-0732">Signal</keyword>
<evidence type="ECO:0000256" key="2">
    <source>
        <dbReference type="ARBA" id="ARBA00022729"/>
    </source>
</evidence>
<dbReference type="Pfam" id="PF01522">
    <property type="entry name" value="Polysacc_deac_1"/>
    <property type="match status" value="1"/>
</dbReference>
<feature type="compositionally biased region" description="Low complexity" evidence="3">
    <location>
        <begin position="30"/>
        <end position="54"/>
    </location>
</feature>
<dbReference type="InterPro" id="IPR051398">
    <property type="entry name" value="Polysacch_Deacetylase"/>
</dbReference>
<protein>
    <submittedName>
        <fullName evidence="5">Polysaccharide deacetylase family protein</fullName>
    </submittedName>
</protein>
<dbReference type="PANTHER" id="PTHR34216">
    <property type="match status" value="1"/>
</dbReference>